<keyword evidence="2" id="KW-1185">Reference proteome</keyword>
<dbReference type="EMBL" id="WOWK01000201">
    <property type="protein sequence ID" value="KAF0315484.1"/>
    <property type="molecule type" value="Genomic_DNA"/>
</dbReference>
<organism evidence="1 2">
    <name type="scientific">Colletotrichum asianum</name>
    <dbReference type="NCBI Taxonomy" id="702518"/>
    <lineage>
        <taxon>Eukaryota</taxon>
        <taxon>Fungi</taxon>
        <taxon>Dikarya</taxon>
        <taxon>Ascomycota</taxon>
        <taxon>Pezizomycotina</taxon>
        <taxon>Sordariomycetes</taxon>
        <taxon>Hypocreomycetidae</taxon>
        <taxon>Glomerellales</taxon>
        <taxon>Glomerellaceae</taxon>
        <taxon>Colletotrichum</taxon>
        <taxon>Colletotrichum gloeosporioides species complex</taxon>
    </lineage>
</organism>
<protein>
    <submittedName>
        <fullName evidence="1">Uncharacterized protein</fullName>
    </submittedName>
</protein>
<dbReference type="AlphaFoldDB" id="A0A8H3VV07"/>
<name>A0A8H3VV07_9PEZI</name>
<comment type="caution">
    <text evidence="1">The sequence shown here is derived from an EMBL/GenBank/DDBJ whole genome shotgun (WGS) entry which is preliminary data.</text>
</comment>
<proteinExistence type="predicted"/>
<sequence>MDGENAQKQLESAWPSGSDVVSAELAKCSEAGPRQDLGLKPLNLLGSISELAKRKKATVPKLLGPEQRLVLNSAEIASTKQLIRYYFYNARESIQDAMFEAESIDEILRKVDASPRKVVTRALEIATGIDPLPISFLQFRLSAETPELFDGVERTRTGVDMSTQRKSSWRWPRACDASSTSCETQITS</sequence>
<accession>A0A8H3VV07</accession>
<reference evidence="1 2" key="1">
    <citation type="submission" date="2019-12" db="EMBL/GenBank/DDBJ databases">
        <title>A genome sequence resource for the geographically widespread anthracnose pathogen Colletotrichum asianum.</title>
        <authorList>
            <person name="Meng Y."/>
        </authorList>
    </citation>
    <scope>NUCLEOTIDE SEQUENCE [LARGE SCALE GENOMIC DNA]</scope>
    <source>
        <strain evidence="1 2">ICMP 18580</strain>
    </source>
</reference>
<evidence type="ECO:0000313" key="2">
    <source>
        <dbReference type="Proteomes" id="UP000434172"/>
    </source>
</evidence>
<dbReference type="OrthoDB" id="10333940at2759"/>
<gene>
    <name evidence="1" type="ORF">GQ607_017278</name>
</gene>
<dbReference type="Proteomes" id="UP000434172">
    <property type="component" value="Unassembled WGS sequence"/>
</dbReference>
<evidence type="ECO:0000313" key="1">
    <source>
        <dbReference type="EMBL" id="KAF0315484.1"/>
    </source>
</evidence>